<dbReference type="Pfam" id="PF00011">
    <property type="entry name" value="HSP20"/>
    <property type="match status" value="1"/>
</dbReference>
<comment type="caution">
    <text evidence="4">The sequence shown here is derived from an EMBL/GenBank/DDBJ whole genome shotgun (WGS) entry which is preliminary data.</text>
</comment>
<evidence type="ECO:0000256" key="1">
    <source>
        <dbReference type="PROSITE-ProRule" id="PRU00285"/>
    </source>
</evidence>
<evidence type="ECO:0000256" key="2">
    <source>
        <dbReference type="RuleBase" id="RU003616"/>
    </source>
</evidence>
<gene>
    <name evidence="4" type="ORF">I8U20_12480</name>
</gene>
<evidence type="ECO:0000313" key="5">
    <source>
        <dbReference type="Proteomes" id="UP000633619"/>
    </source>
</evidence>
<name>A0A8I1A5K3_THEIN</name>
<dbReference type="RefSeq" id="WP_181732794.1">
    <property type="nucleotide sequence ID" value="NZ_JACEIR010000012.1"/>
</dbReference>
<sequence length="135" mass="15811">MKNTFRKMPWHELARQFLGEDFFEDMQTAARQDEPAADVYHGENEVIVVVNLPGLENVRALDLKLEGNNLIIKGDYPSPYEGYQTIFSERKKGMFQKVIPLQASVSKRYTHARYRRGVLEIRFPKKPRQNRSLQI</sequence>
<dbReference type="Gene3D" id="2.60.40.790">
    <property type="match status" value="1"/>
</dbReference>
<dbReference type="EMBL" id="JAECVW010000010">
    <property type="protein sequence ID" value="MBH8596117.1"/>
    <property type="molecule type" value="Genomic_DNA"/>
</dbReference>
<dbReference type="CDD" id="cd06464">
    <property type="entry name" value="ACD_sHsps-like"/>
    <property type="match status" value="1"/>
</dbReference>
<evidence type="ECO:0000259" key="3">
    <source>
        <dbReference type="PROSITE" id="PS01031"/>
    </source>
</evidence>
<proteinExistence type="inferred from homology"/>
<dbReference type="PROSITE" id="PS01031">
    <property type="entry name" value="SHSP"/>
    <property type="match status" value="1"/>
</dbReference>
<evidence type="ECO:0000313" key="4">
    <source>
        <dbReference type="EMBL" id="MBH8596117.1"/>
    </source>
</evidence>
<dbReference type="SUPFAM" id="SSF49764">
    <property type="entry name" value="HSP20-like chaperones"/>
    <property type="match status" value="1"/>
</dbReference>
<comment type="similarity">
    <text evidence="1 2">Belongs to the small heat shock protein (HSP20) family.</text>
</comment>
<dbReference type="InterPro" id="IPR008978">
    <property type="entry name" value="HSP20-like_chaperone"/>
</dbReference>
<feature type="domain" description="SHSP" evidence="3">
    <location>
        <begin position="27"/>
        <end position="135"/>
    </location>
</feature>
<dbReference type="InterPro" id="IPR002068">
    <property type="entry name" value="A-crystallin/Hsp20_dom"/>
</dbReference>
<protein>
    <submittedName>
        <fullName evidence="4">Hsp20/alpha crystallin family protein</fullName>
    </submittedName>
</protein>
<reference evidence="4 5" key="1">
    <citation type="submission" date="2020-12" db="EMBL/GenBank/DDBJ databases">
        <title>WGS of Thermoactinomyces spp.</title>
        <authorList>
            <person name="Cheng K."/>
        </authorList>
    </citation>
    <scope>NUCLEOTIDE SEQUENCE [LARGE SCALE GENOMIC DNA]</scope>
    <source>
        <strain evidence="5">CICC 10671\DSM 43846</strain>
    </source>
</reference>
<keyword evidence="5" id="KW-1185">Reference proteome</keyword>
<accession>A0A8I1A5K3</accession>
<dbReference type="AlphaFoldDB" id="A0A8I1A5K3"/>
<organism evidence="4 5">
    <name type="scientific">Thermoactinomyces intermedius</name>
    <dbReference type="NCBI Taxonomy" id="2024"/>
    <lineage>
        <taxon>Bacteria</taxon>
        <taxon>Bacillati</taxon>
        <taxon>Bacillota</taxon>
        <taxon>Bacilli</taxon>
        <taxon>Bacillales</taxon>
        <taxon>Thermoactinomycetaceae</taxon>
        <taxon>Thermoactinomyces</taxon>
    </lineage>
</organism>
<dbReference type="Proteomes" id="UP000633619">
    <property type="component" value="Unassembled WGS sequence"/>
</dbReference>